<dbReference type="Proteomes" id="UP000009046">
    <property type="component" value="Unassembled WGS sequence"/>
</dbReference>
<dbReference type="InParanoid" id="E0VRN8"/>
<comment type="similarity">
    <text evidence="2">Belongs to the GKAP1 family.</text>
</comment>
<dbReference type="EMBL" id="AAZO01004698">
    <property type="status" value="NOT_ANNOTATED_CDS"/>
    <property type="molecule type" value="Genomic_DNA"/>
</dbReference>
<dbReference type="RefSeq" id="XP_002428782.1">
    <property type="nucleotide sequence ID" value="XM_002428737.1"/>
</dbReference>
<evidence type="ECO:0000256" key="4">
    <source>
        <dbReference type="ARBA" id="ARBA00023054"/>
    </source>
</evidence>
<reference evidence="7" key="2">
    <citation type="submission" date="2007-04" db="EMBL/GenBank/DDBJ databases">
        <title>The genome of the human body louse.</title>
        <authorList>
            <consortium name="The Human Body Louse Genome Consortium"/>
            <person name="Kirkness E."/>
            <person name="Walenz B."/>
            <person name="Hass B."/>
            <person name="Bruggner R."/>
            <person name="Strausberg R."/>
        </authorList>
    </citation>
    <scope>NUCLEOTIDE SEQUENCE</scope>
    <source>
        <strain evidence="7">USDA</strain>
    </source>
</reference>
<evidence type="ECO:0000256" key="2">
    <source>
        <dbReference type="ARBA" id="ARBA00006662"/>
    </source>
</evidence>
<evidence type="ECO:0000256" key="5">
    <source>
        <dbReference type="SAM" id="Coils"/>
    </source>
</evidence>
<feature type="compositionally biased region" description="Basic and acidic residues" evidence="6">
    <location>
        <begin position="23"/>
        <end position="36"/>
    </location>
</feature>
<accession>E0VRN8</accession>
<keyword evidence="3" id="KW-0333">Golgi apparatus</keyword>
<reference evidence="7" key="1">
    <citation type="submission" date="2007-04" db="EMBL/GenBank/DDBJ databases">
        <title>Annotation of Pediculus humanus corporis strain USDA.</title>
        <authorList>
            <person name="Kirkness E."/>
            <person name="Hannick L."/>
            <person name="Hass B."/>
            <person name="Bruggner R."/>
            <person name="Lawson D."/>
            <person name="Bidwell S."/>
            <person name="Joardar V."/>
            <person name="Caler E."/>
            <person name="Walenz B."/>
            <person name="Inman J."/>
            <person name="Schobel S."/>
            <person name="Galinsky K."/>
            <person name="Amedeo P."/>
            <person name="Strausberg R."/>
        </authorList>
    </citation>
    <scope>NUCLEOTIDE SEQUENCE</scope>
    <source>
        <strain evidence="7">USDA</strain>
    </source>
</reference>
<dbReference type="AlphaFoldDB" id="E0VRN8"/>
<dbReference type="KEGG" id="phu:Phum_PHUM400400"/>
<keyword evidence="4 5" id="KW-0175">Coiled coil</keyword>
<dbReference type="GeneID" id="8237959"/>
<proteinExistence type="inferred from homology"/>
<dbReference type="PANTHER" id="PTHR14899">
    <property type="entry name" value="G KINASE ANCHORING PROTEIN 1"/>
    <property type="match status" value="1"/>
</dbReference>
<dbReference type="EnsemblMetazoa" id="PHUM400400-RA">
    <property type="protein sequence ID" value="PHUM400400-PA"/>
    <property type="gene ID" value="PHUM400400"/>
</dbReference>
<evidence type="ECO:0000256" key="3">
    <source>
        <dbReference type="ARBA" id="ARBA00023034"/>
    </source>
</evidence>
<evidence type="ECO:0000256" key="1">
    <source>
        <dbReference type="ARBA" id="ARBA00004555"/>
    </source>
</evidence>
<feature type="region of interest" description="Disordered" evidence="6">
    <location>
        <begin position="13"/>
        <end position="47"/>
    </location>
</feature>
<evidence type="ECO:0000313" key="9">
    <source>
        <dbReference type="Proteomes" id="UP000009046"/>
    </source>
</evidence>
<dbReference type="STRING" id="121224.E0VRN8"/>
<dbReference type="PANTHER" id="PTHR14899:SF0">
    <property type="entry name" value="G KINASE-ANCHORING PROTEIN 1"/>
    <property type="match status" value="1"/>
</dbReference>
<keyword evidence="9" id="KW-1185">Reference proteome</keyword>
<dbReference type="CTD" id="8237959"/>
<evidence type="ECO:0000256" key="6">
    <source>
        <dbReference type="SAM" id="MobiDB-lite"/>
    </source>
</evidence>
<gene>
    <name evidence="8" type="primary">8237959</name>
    <name evidence="7" type="ORF">Phum_PHUM400400</name>
</gene>
<dbReference type="PRINTS" id="PR02083">
    <property type="entry name" value="GKINASEAP1"/>
</dbReference>
<protein>
    <submittedName>
        <fullName evidence="7 8">Uncharacterized protein</fullName>
    </submittedName>
</protein>
<dbReference type="HOGENOM" id="CLU_1087049_0_0_1"/>
<name>E0VRN8_PEDHC</name>
<dbReference type="InterPro" id="IPR026109">
    <property type="entry name" value="GKAP1"/>
</dbReference>
<dbReference type="GO" id="GO:0007165">
    <property type="term" value="P:signal transduction"/>
    <property type="evidence" value="ECO:0007669"/>
    <property type="project" value="InterPro"/>
</dbReference>
<feature type="coiled-coil region" evidence="5">
    <location>
        <begin position="214"/>
        <end position="241"/>
    </location>
</feature>
<dbReference type="GO" id="GO:0005794">
    <property type="term" value="C:Golgi apparatus"/>
    <property type="evidence" value="ECO:0007669"/>
    <property type="project" value="UniProtKB-SubCell"/>
</dbReference>
<comment type="subcellular location">
    <subcellularLocation>
        <location evidence="1">Golgi apparatus</location>
    </subcellularLocation>
</comment>
<dbReference type="EMBL" id="DS235478">
    <property type="protein sequence ID" value="EEB16044.1"/>
    <property type="molecule type" value="Genomic_DNA"/>
</dbReference>
<dbReference type="OrthoDB" id="5864420at2759"/>
<evidence type="ECO:0000313" key="8">
    <source>
        <dbReference type="EnsemblMetazoa" id="PHUM400400-PA"/>
    </source>
</evidence>
<sequence length="256" mass="29607">MADIITSRYAVLSIDDDDDDDNKEGVDVSKNKKIENDDGEATGSLKCNEEAASGTFEKYKEERGVKKKNRVKKRKSQMNCTNDNFPDSKSWEEWRTRDEKFVEKNFDEELSKAILLSKQDYEEKKEVYEFIKKECEKTERVQKRDLLKNELEKRILKISANDSQSSTSNSNNMFNSDKEVDFAVSASSLNSNESNRLNVRSEENFALVTLQAILENKDKEIHGLKLENEKLNNLLMDVKMRNSKLCQIIAHGERLV</sequence>
<dbReference type="VEuPathDB" id="VectorBase:PHUM400400"/>
<evidence type="ECO:0000313" key="7">
    <source>
        <dbReference type="EMBL" id="EEB16044.1"/>
    </source>
</evidence>
<organism>
    <name type="scientific">Pediculus humanus subsp. corporis</name>
    <name type="common">Body louse</name>
    <dbReference type="NCBI Taxonomy" id="121224"/>
    <lineage>
        <taxon>Eukaryota</taxon>
        <taxon>Metazoa</taxon>
        <taxon>Ecdysozoa</taxon>
        <taxon>Arthropoda</taxon>
        <taxon>Hexapoda</taxon>
        <taxon>Insecta</taxon>
        <taxon>Pterygota</taxon>
        <taxon>Neoptera</taxon>
        <taxon>Paraneoptera</taxon>
        <taxon>Psocodea</taxon>
        <taxon>Troctomorpha</taxon>
        <taxon>Phthiraptera</taxon>
        <taxon>Anoplura</taxon>
        <taxon>Pediculidae</taxon>
        <taxon>Pediculus</taxon>
    </lineage>
</organism>
<reference evidence="8" key="3">
    <citation type="submission" date="2021-02" db="UniProtKB">
        <authorList>
            <consortium name="EnsemblMetazoa"/>
        </authorList>
    </citation>
    <scope>IDENTIFICATION</scope>
    <source>
        <strain evidence="8">USDA</strain>
    </source>
</reference>